<dbReference type="PANTHER" id="PTHR11557">
    <property type="entry name" value="PORPHOBILINOGEN DEAMINASE"/>
    <property type="match status" value="1"/>
</dbReference>
<dbReference type="PROSITE" id="PS00533">
    <property type="entry name" value="PORPHOBILINOGEN_DEAM"/>
    <property type="match status" value="1"/>
</dbReference>
<evidence type="ECO:0000313" key="11">
    <source>
        <dbReference type="Proteomes" id="UP000694388"/>
    </source>
</evidence>
<evidence type="ECO:0000256" key="4">
    <source>
        <dbReference type="ARBA" id="ARBA00012655"/>
    </source>
</evidence>
<dbReference type="Proteomes" id="UP000694388">
    <property type="component" value="Unplaced"/>
</dbReference>
<dbReference type="PRINTS" id="PR00151">
    <property type="entry name" value="PORPHBDMNASE"/>
</dbReference>
<dbReference type="InterPro" id="IPR022418">
    <property type="entry name" value="Porphobilinogen_deaminase_C"/>
</dbReference>
<reference evidence="10" key="1">
    <citation type="submission" date="2025-08" db="UniProtKB">
        <authorList>
            <consortium name="Ensembl"/>
        </authorList>
    </citation>
    <scope>IDENTIFICATION</scope>
</reference>
<dbReference type="InterPro" id="IPR022417">
    <property type="entry name" value="Porphobilin_deaminase_N"/>
</dbReference>
<evidence type="ECO:0000313" key="10">
    <source>
        <dbReference type="Ensembl" id="ENSEBUP00000011819.1"/>
    </source>
</evidence>
<dbReference type="OMA" id="PDSEYTC"/>
<comment type="cofactor">
    <cofactor evidence="1">
        <name>dipyrromethane</name>
        <dbReference type="ChEBI" id="CHEBI:60342"/>
    </cofactor>
</comment>
<evidence type="ECO:0000256" key="2">
    <source>
        <dbReference type="ARBA" id="ARBA00004735"/>
    </source>
</evidence>
<dbReference type="Pfam" id="PF03900">
    <property type="entry name" value="Porphobil_deamC"/>
    <property type="match status" value="1"/>
</dbReference>
<dbReference type="GO" id="GO:0004418">
    <property type="term" value="F:hydroxymethylbilane synthase activity"/>
    <property type="evidence" value="ECO:0007669"/>
    <property type="project" value="UniProtKB-EC"/>
</dbReference>
<evidence type="ECO:0000259" key="9">
    <source>
        <dbReference type="Pfam" id="PF03900"/>
    </source>
</evidence>
<dbReference type="SUPFAM" id="SSF54782">
    <property type="entry name" value="Porphobilinogen deaminase (hydroxymethylbilane synthase), C-terminal domain"/>
    <property type="match status" value="1"/>
</dbReference>
<keyword evidence="11" id="KW-1185">Reference proteome</keyword>
<dbReference type="FunFam" id="3.40.190.10:FF:000260">
    <property type="entry name" value="Porphobilinogen deaminase"/>
    <property type="match status" value="1"/>
</dbReference>
<name>A0A8C4QA26_EPTBU</name>
<dbReference type="FunFam" id="3.40.190.10:FF:000005">
    <property type="entry name" value="Porphobilinogen deaminase"/>
    <property type="match status" value="1"/>
</dbReference>
<dbReference type="Gene3D" id="3.30.160.40">
    <property type="entry name" value="Porphobilinogen deaminase, C-terminal domain"/>
    <property type="match status" value="1"/>
</dbReference>
<evidence type="ECO:0000256" key="1">
    <source>
        <dbReference type="ARBA" id="ARBA00001916"/>
    </source>
</evidence>
<dbReference type="SUPFAM" id="SSF53850">
    <property type="entry name" value="Periplasmic binding protein-like II"/>
    <property type="match status" value="1"/>
</dbReference>
<comment type="pathway">
    <text evidence="2">Porphyrin-containing compound metabolism; protoporphyrin-IX biosynthesis; coproporphyrinogen-III from 5-aminolevulinate: step 2/4.</text>
</comment>
<accession>A0A8C4QA26</accession>
<evidence type="ECO:0000256" key="3">
    <source>
        <dbReference type="ARBA" id="ARBA00005638"/>
    </source>
</evidence>
<dbReference type="InterPro" id="IPR036803">
    <property type="entry name" value="Porphobilinogen_deaminase_C_sf"/>
</dbReference>
<dbReference type="Gene3D" id="3.40.190.10">
    <property type="entry name" value="Periplasmic binding protein-like II"/>
    <property type="match status" value="2"/>
</dbReference>
<dbReference type="GO" id="GO:0006782">
    <property type="term" value="P:protoporphyrinogen IX biosynthetic process"/>
    <property type="evidence" value="ECO:0007669"/>
    <property type="project" value="UniProtKB-UniPathway"/>
</dbReference>
<evidence type="ECO:0000256" key="6">
    <source>
        <dbReference type="ARBA" id="ARBA00023244"/>
    </source>
</evidence>
<dbReference type="InterPro" id="IPR000860">
    <property type="entry name" value="HemC"/>
</dbReference>
<comment type="similarity">
    <text evidence="3">Belongs to the HMBS family.</text>
</comment>
<dbReference type="PANTHER" id="PTHR11557:SF0">
    <property type="entry name" value="PORPHOBILINOGEN DEAMINASE"/>
    <property type="match status" value="1"/>
</dbReference>
<dbReference type="HAMAP" id="MF_00260">
    <property type="entry name" value="Porphobil_deam"/>
    <property type="match status" value="1"/>
</dbReference>
<evidence type="ECO:0000256" key="7">
    <source>
        <dbReference type="ARBA" id="ARBA00033064"/>
    </source>
</evidence>
<reference evidence="10" key="2">
    <citation type="submission" date="2025-09" db="UniProtKB">
        <authorList>
            <consortium name="Ensembl"/>
        </authorList>
    </citation>
    <scope>IDENTIFICATION</scope>
</reference>
<dbReference type="Ensembl" id="ENSEBUT00000012395.1">
    <property type="protein sequence ID" value="ENSEBUP00000011819.1"/>
    <property type="gene ID" value="ENSEBUG00000007551.1"/>
</dbReference>
<dbReference type="GO" id="GO:0005737">
    <property type="term" value="C:cytoplasm"/>
    <property type="evidence" value="ECO:0007669"/>
    <property type="project" value="TreeGrafter"/>
</dbReference>
<dbReference type="EC" id="2.5.1.61" evidence="4"/>
<dbReference type="PIRSF" id="PIRSF001438">
    <property type="entry name" value="4pyrrol_synth_OHMeBilane_synth"/>
    <property type="match status" value="1"/>
</dbReference>
<dbReference type="Pfam" id="PF01379">
    <property type="entry name" value="Porphobil_deam"/>
    <property type="match status" value="1"/>
</dbReference>
<organism evidence="10 11">
    <name type="scientific">Eptatretus burgeri</name>
    <name type="common">Inshore hagfish</name>
    <dbReference type="NCBI Taxonomy" id="7764"/>
    <lineage>
        <taxon>Eukaryota</taxon>
        <taxon>Metazoa</taxon>
        <taxon>Chordata</taxon>
        <taxon>Craniata</taxon>
        <taxon>Vertebrata</taxon>
        <taxon>Cyclostomata</taxon>
        <taxon>Myxini</taxon>
        <taxon>Myxiniformes</taxon>
        <taxon>Myxinidae</taxon>
        <taxon>Eptatretinae</taxon>
        <taxon>Eptatretus</taxon>
    </lineage>
</organism>
<sequence length="354" mass="38106">MIQSSDGKEEVRLVRVGTRKSQLARIQTDLVVEKLKTENPDITYEIVAMTTTGDQILDVALSKIGEKSLFTKELERALERKEVDLVVHSLKDLPTALPAGFCIGTILKREDPRDAVVIAEQHDGKALAMLPAGSVIGTSSLRRVAQLRRLYPHLNFKDIRGNLNTRLRKLDAEGGPYAALVLAAAGLIRMGWGHRISQLLSPDICMYAVGQGALAVETRVGDDDILSQLSKLTDPSTALRCVAERAFLRKLEGGCSVPVAVHSELENYQLSLMGVILSLDGTQAMDNKMVVDVTKGIGNEVKANFASRAGISLTTPSLAELATADWLGTSLAQSLLGKGAAAVLEQARIENAST</sequence>
<proteinExistence type="inferred from homology"/>
<evidence type="ECO:0000259" key="8">
    <source>
        <dbReference type="Pfam" id="PF01379"/>
    </source>
</evidence>
<keyword evidence="6" id="KW-0627">Porphyrin biosynthesis</keyword>
<dbReference type="UniPathway" id="UPA00251">
    <property type="reaction ID" value="UER00319"/>
</dbReference>
<feature type="domain" description="Porphobilinogen deaminase N-terminal" evidence="8">
    <location>
        <begin position="14"/>
        <end position="225"/>
    </location>
</feature>
<dbReference type="NCBIfam" id="TIGR00212">
    <property type="entry name" value="hemC"/>
    <property type="match status" value="1"/>
</dbReference>
<keyword evidence="5" id="KW-0808">Transferase</keyword>
<dbReference type="CDD" id="cd13645">
    <property type="entry name" value="PBP2_HuPBGD_like"/>
    <property type="match status" value="1"/>
</dbReference>
<evidence type="ECO:0000256" key="5">
    <source>
        <dbReference type="ARBA" id="ARBA00022679"/>
    </source>
</evidence>
<protein>
    <recommendedName>
        <fullName evidence="4">hydroxymethylbilane synthase</fullName>
        <ecNumber evidence="4">2.5.1.61</ecNumber>
    </recommendedName>
    <alternativeName>
        <fullName evidence="7">Hydroxymethylbilane synthase</fullName>
    </alternativeName>
</protein>
<feature type="domain" description="Porphobilinogen deaminase C-terminal" evidence="9">
    <location>
        <begin position="239"/>
        <end position="291"/>
    </location>
</feature>
<dbReference type="InterPro" id="IPR022419">
    <property type="entry name" value="Porphobilin_deaminase_cofac_BS"/>
</dbReference>
<dbReference type="GeneTree" id="ENSGT00390000009083"/>
<dbReference type="AlphaFoldDB" id="A0A8C4QA26"/>